<organism evidence="2 3">
    <name type="scientific">Pseudaquabacterium terrae</name>
    <dbReference type="NCBI Taxonomy" id="2732868"/>
    <lineage>
        <taxon>Bacteria</taxon>
        <taxon>Pseudomonadati</taxon>
        <taxon>Pseudomonadota</taxon>
        <taxon>Betaproteobacteria</taxon>
        <taxon>Burkholderiales</taxon>
        <taxon>Sphaerotilaceae</taxon>
        <taxon>Pseudaquabacterium</taxon>
    </lineage>
</organism>
<evidence type="ECO:0000313" key="2">
    <source>
        <dbReference type="EMBL" id="NRF68189.1"/>
    </source>
</evidence>
<dbReference type="EMBL" id="JABRWJ010000004">
    <property type="protein sequence ID" value="NRF68189.1"/>
    <property type="molecule type" value="Genomic_DNA"/>
</dbReference>
<sequence>MDPRVLQAAERVLAWARSQAVAGLPARPAPDSEPPAEELLLAAEAADETEPADEDAPIGH</sequence>
<feature type="region of interest" description="Disordered" evidence="1">
    <location>
        <begin position="41"/>
        <end position="60"/>
    </location>
</feature>
<evidence type="ECO:0000256" key="1">
    <source>
        <dbReference type="SAM" id="MobiDB-lite"/>
    </source>
</evidence>
<proteinExistence type="predicted"/>
<keyword evidence="3" id="KW-1185">Reference proteome</keyword>
<feature type="compositionally biased region" description="Acidic residues" evidence="1">
    <location>
        <begin position="45"/>
        <end position="60"/>
    </location>
</feature>
<dbReference type="Proteomes" id="UP000737171">
    <property type="component" value="Unassembled WGS sequence"/>
</dbReference>
<gene>
    <name evidence="2" type="ORF">HLB44_14440</name>
</gene>
<protein>
    <submittedName>
        <fullName evidence="2">Uncharacterized protein</fullName>
    </submittedName>
</protein>
<reference evidence="2 3" key="1">
    <citation type="submission" date="2020-05" db="EMBL/GenBank/DDBJ databases">
        <title>Aquincola sp. isolate from soil.</title>
        <authorList>
            <person name="Han J."/>
            <person name="Kim D.-U."/>
        </authorList>
    </citation>
    <scope>NUCLEOTIDE SEQUENCE [LARGE SCALE GENOMIC DNA]</scope>
    <source>
        <strain evidence="2 3">S2</strain>
    </source>
</reference>
<evidence type="ECO:0000313" key="3">
    <source>
        <dbReference type="Proteomes" id="UP000737171"/>
    </source>
</evidence>
<accession>A0ABX2EHU2</accession>
<name>A0ABX2EHU2_9BURK</name>
<dbReference type="RefSeq" id="WP_173123610.1">
    <property type="nucleotide sequence ID" value="NZ_JABRWJ010000004.1"/>
</dbReference>
<comment type="caution">
    <text evidence="2">The sequence shown here is derived from an EMBL/GenBank/DDBJ whole genome shotgun (WGS) entry which is preliminary data.</text>
</comment>